<dbReference type="AlphaFoldDB" id="A0A1E7QJA6"/>
<dbReference type="PANTHER" id="PTHR35534:SF1">
    <property type="entry name" value="LARGE RIBOSOMAL SUBUNIT PROTEIN BL32"/>
    <property type="match status" value="1"/>
</dbReference>
<keyword evidence="3 5" id="KW-0687">Ribonucleoprotein</keyword>
<dbReference type="SUPFAM" id="SSF57829">
    <property type="entry name" value="Zn-binding ribosomal proteins"/>
    <property type="match status" value="1"/>
</dbReference>
<dbReference type="Pfam" id="PF01783">
    <property type="entry name" value="Ribosomal_L32p"/>
    <property type="match status" value="1"/>
</dbReference>
<dbReference type="InterPro" id="IPR044957">
    <property type="entry name" value="Ribosomal_bL32_bact"/>
</dbReference>
<sequence length="61" mass="7153">MAVPKRKKSKSRRNMHRSHHAIKPKNIVVNSVTGEFMLPHRIAVDGYYKDRKVLSKQQILE</sequence>
<dbReference type="OrthoDB" id="9801927at2"/>
<accession>A0A1E7QJA6</accession>
<evidence type="ECO:0000256" key="3">
    <source>
        <dbReference type="ARBA" id="ARBA00023274"/>
    </source>
</evidence>
<organism evidence="7 8">
    <name type="scientific">Wolbachia pipientis</name>
    <dbReference type="NCBI Taxonomy" id="955"/>
    <lineage>
        <taxon>Bacteria</taxon>
        <taxon>Pseudomonadati</taxon>
        <taxon>Pseudomonadota</taxon>
        <taxon>Alphaproteobacteria</taxon>
        <taxon>Rickettsiales</taxon>
        <taxon>Anaplasmataceae</taxon>
        <taxon>Wolbachieae</taxon>
        <taxon>Wolbachia</taxon>
    </lineage>
</organism>
<name>A0A1E7QJA6_WOLPI</name>
<evidence type="ECO:0000256" key="1">
    <source>
        <dbReference type="ARBA" id="ARBA00008560"/>
    </source>
</evidence>
<dbReference type="EMBL" id="MJMG01000008">
    <property type="protein sequence ID" value="OEY86562.1"/>
    <property type="molecule type" value="Genomic_DNA"/>
</dbReference>
<dbReference type="Gene3D" id="1.20.5.640">
    <property type="entry name" value="Single helix bin"/>
    <property type="match status" value="1"/>
</dbReference>
<comment type="similarity">
    <text evidence="1 5">Belongs to the bacterial ribosomal protein bL32 family.</text>
</comment>
<dbReference type="PANTHER" id="PTHR35534">
    <property type="entry name" value="50S RIBOSOMAL PROTEIN L32"/>
    <property type="match status" value="1"/>
</dbReference>
<dbReference type="HAMAP" id="MF_00340">
    <property type="entry name" value="Ribosomal_bL32"/>
    <property type="match status" value="1"/>
</dbReference>
<dbReference type="RefSeq" id="WP_070065178.1">
    <property type="nucleotide sequence ID" value="NZ_MJMG01000008.1"/>
</dbReference>
<dbReference type="InterPro" id="IPR002677">
    <property type="entry name" value="Ribosomal_bL32"/>
</dbReference>
<dbReference type="GO" id="GO:0003735">
    <property type="term" value="F:structural constituent of ribosome"/>
    <property type="evidence" value="ECO:0007669"/>
    <property type="project" value="InterPro"/>
</dbReference>
<dbReference type="InterPro" id="IPR011332">
    <property type="entry name" value="Ribosomal_zn-bd"/>
</dbReference>
<dbReference type="GO" id="GO:0015934">
    <property type="term" value="C:large ribosomal subunit"/>
    <property type="evidence" value="ECO:0007669"/>
    <property type="project" value="InterPro"/>
</dbReference>
<proteinExistence type="inferred from homology"/>
<evidence type="ECO:0000256" key="6">
    <source>
        <dbReference type="SAM" id="MobiDB-lite"/>
    </source>
</evidence>
<dbReference type="NCBIfam" id="TIGR01031">
    <property type="entry name" value="rpmF_bact"/>
    <property type="match status" value="1"/>
</dbReference>
<evidence type="ECO:0000313" key="7">
    <source>
        <dbReference type="EMBL" id="OEY86562.1"/>
    </source>
</evidence>
<feature type="region of interest" description="Disordered" evidence="6">
    <location>
        <begin position="1"/>
        <end position="22"/>
    </location>
</feature>
<dbReference type="Proteomes" id="UP000175679">
    <property type="component" value="Unassembled WGS sequence"/>
</dbReference>
<reference evidence="7 8" key="1">
    <citation type="submission" date="2016-09" db="EMBL/GenBank/DDBJ databases">
        <title>Genomic evidence for plant-parasitic nematodes as the earliest Wolbachia hosts.</title>
        <authorList>
            <person name="Brown A.M."/>
            <person name="Wasala S.K."/>
            <person name="Howe D.K."/>
            <person name="Peetz A.B."/>
            <person name="Zasada I.A."/>
            <person name="Denver D.R."/>
        </authorList>
    </citation>
    <scope>NUCLEOTIDE SEQUENCE [LARGE SCALE GENOMIC DNA]</scope>
    <source>
        <strain evidence="8">wPpe</strain>
    </source>
</reference>
<protein>
    <recommendedName>
        <fullName evidence="4 5">Large ribosomal subunit protein bL32</fullName>
    </recommendedName>
</protein>
<keyword evidence="8" id="KW-1185">Reference proteome</keyword>
<evidence type="ECO:0000256" key="5">
    <source>
        <dbReference type="HAMAP-Rule" id="MF_00340"/>
    </source>
</evidence>
<evidence type="ECO:0000313" key="8">
    <source>
        <dbReference type="Proteomes" id="UP000175679"/>
    </source>
</evidence>
<evidence type="ECO:0000256" key="2">
    <source>
        <dbReference type="ARBA" id="ARBA00022980"/>
    </source>
</evidence>
<keyword evidence="2 5" id="KW-0689">Ribosomal protein</keyword>
<evidence type="ECO:0000256" key="4">
    <source>
        <dbReference type="ARBA" id="ARBA00035178"/>
    </source>
</evidence>
<gene>
    <name evidence="5" type="primary">rpmF</name>
    <name evidence="7" type="ORF">BIY23_03300</name>
</gene>
<dbReference type="GO" id="GO:0006412">
    <property type="term" value="P:translation"/>
    <property type="evidence" value="ECO:0007669"/>
    <property type="project" value="UniProtKB-UniRule"/>
</dbReference>
<comment type="caution">
    <text evidence="7">The sequence shown here is derived from an EMBL/GenBank/DDBJ whole genome shotgun (WGS) entry which is preliminary data.</text>
</comment>